<dbReference type="Proteomes" id="UP000318801">
    <property type="component" value="Unassembled WGS sequence"/>
</dbReference>
<comment type="caution">
    <text evidence="2">The sequence shown here is derived from an EMBL/GenBank/DDBJ whole genome shotgun (WGS) entry which is preliminary data.</text>
</comment>
<dbReference type="OrthoDB" id="7165680at2"/>
<evidence type="ECO:0008006" key="4">
    <source>
        <dbReference type="Google" id="ProtNLM"/>
    </source>
</evidence>
<dbReference type="RefSeq" id="WP_141147536.1">
    <property type="nucleotide sequence ID" value="NZ_VHLG01000001.1"/>
</dbReference>
<evidence type="ECO:0000313" key="2">
    <source>
        <dbReference type="EMBL" id="TPW33597.1"/>
    </source>
</evidence>
<proteinExistence type="predicted"/>
<feature type="coiled-coil region" evidence="1">
    <location>
        <begin position="27"/>
        <end position="54"/>
    </location>
</feature>
<reference evidence="2 3" key="1">
    <citation type="submission" date="2019-06" db="EMBL/GenBank/DDBJ databases">
        <authorList>
            <person name="Li M."/>
        </authorList>
    </citation>
    <scope>NUCLEOTIDE SEQUENCE [LARGE SCALE GENOMIC DNA]</scope>
    <source>
        <strain evidence="2 3">BGMRC2036</strain>
    </source>
</reference>
<name>A0A506UJT2_9HYPH</name>
<evidence type="ECO:0000313" key="3">
    <source>
        <dbReference type="Proteomes" id="UP000318801"/>
    </source>
</evidence>
<dbReference type="AlphaFoldDB" id="A0A506UJT2"/>
<protein>
    <recommendedName>
        <fullName evidence="4">Cell division protein FtsL</fullName>
    </recommendedName>
</protein>
<keyword evidence="3" id="KW-1185">Reference proteome</keyword>
<gene>
    <name evidence="2" type="ORF">FJU08_03325</name>
</gene>
<organism evidence="2 3">
    <name type="scientific">Martelella alba</name>
    <dbReference type="NCBI Taxonomy" id="2590451"/>
    <lineage>
        <taxon>Bacteria</taxon>
        <taxon>Pseudomonadati</taxon>
        <taxon>Pseudomonadota</taxon>
        <taxon>Alphaproteobacteria</taxon>
        <taxon>Hyphomicrobiales</taxon>
        <taxon>Aurantimonadaceae</taxon>
        <taxon>Martelella</taxon>
    </lineage>
</organism>
<keyword evidence="1" id="KW-0175">Coiled coil</keyword>
<dbReference type="EMBL" id="VHLG01000001">
    <property type="protein sequence ID" value="TPW33597.1"/>
    <property type="molecule type" value="Genomic_DNA"/>
</dbReference>
<accession>A0A506UJT2</accession>
<evidence type="ECO:0000256" key="1">
    <source>
        <dbReference type="SAM" id="Coils"/>
    </source>
</evidence>
<sequence>MLRPLDIVLILVMVATAAVTYSIKYGAESTLNDVRSLDDQIAEEQNNIDLLKADLALLSQPARLQRLANFYSADLGLEPTEPEQIAKLDQLPPIAPPPVDPETLDTLAGTAPDGTDIVVTGSVKP</sequence>